<dbReference type="RefSeq" id="WP_256258580.1">
    <property type="nucleotide sequence ID" value="NZ_FONR01000013.1"/>
</dbReference>
<sequence length="57" mass="5792">MTELDTGEHAEVDCQAPGPLAGAYGATQGSGATQKHVHSVIRTTATTTEGSSFDSTI</sequence>
<reference evidence="2 3" key="1">
    <citation type="submission" date="2016-10" db="EMBL/GenBank/DDBJ databases">
        <authorList>
            <person name="de Groot N.N."/>
        </authorList>
    </citation>
    <scope>NUCLEOTIDE SEQUENCE [LARGE SCALE GENOMIC DNA]</scope>
    <source>
        <strain evidence="2 3">OK461</strain>
    </source>
</reference>
<name>A0A1I2MCJ1_9ACTN</name>
<protein>
    <submittedName>
        <fullName evidence="2">Uncharacterized protein</fullName>
    </submittedName>
</protein>
<evidence type="ECO:0000313" key="3">
    <source>
        <dbReference type="Proteomes" id="UP000181942"/>
    </source>
</evidence>
<accession>A0A1I2MCJ1</accession>
<evidence type="ECO:0000256" key="1">
    <source>
        <dbReference type="SAM" id="MobiDB-lite"/>
    </source>
</evidence>
<proteinExistence type="predicted"/>
<dbReference type="Proteomes" id="UP000181942">
    <property type="component" value="Unassembled WGS sequence"/>
</dbReference>
<feature type="region of interest" description="Disordered" evidence="1">
    <location>
        <begin position="1"/>
        <end position="37"/>
    </location>
</feature>
<feature type="compositionally biased region" description="Basic and acidic residues" evidence="1">
    <location>
        <begin position="1"/>
        <end position="12"/>
    </location>
</feature>
<gene>
    <name evidence="2" type="ORF">SAMN02787118_11370</name>
</gene>
<dbReference type="AlphaFoldDB" id="A0A1I2MCJ1"/>
<dbReference type="EMBL" id="FONR01000013">
    <property type="protein sequence ID" value="SFF89173.1"/>
    <property type="molecule type" value="Genomic_DNA"/>
</dbReference>
<evidence type="ECO:0000313" key="2">
    <source>
        <dbReference type="EMBL" id="SFF89173.1"/>
    </source>
</evidence>
<organism evidence="2 3">
    <name type="scientific">Streptomyces mirabilis</name>
    <dbReference type="NCBI Taxonomy" id="68239"/>
    <lineage>
        <taxon>Bacteria</taxon>
        <taxon>Bacillati</taxon>
        <taxon>Actinomycetota</taxon>
        <taxon>Actinomycetes</taxon>
        <taxon>Kitasatosporales</taxon>
        <taxon>Streptomycetaceae</taxon>
        <taxon>Streptomyces</taxon>
    </lineage>
</organism>